<feature type="non-terminal residue" evidence="9">
    <location>
        <position position="219"/>
    </location>
</feature>
<dbReference type="AlphaFoldDB" id="G5E2G5"/>
<evidence type="ECO:0000256" key="7">
    <source>
        <dbReference type="ARBA" id="ARBA00037947"/>
    </source>
</evidence>
<dbReference type="GO" id="GO:0031209">
    <property type="term" value="C:SCAR complex"/>
    <property type="evidence" value="ECO:0007669"/>
    <property type="project" value="TreeGrafter"/>
</dbReference>
<dbReference type="InterPro" id="IPR019137">
    <property type="entry name" value="Nck-associated_protein-1"/>
</dbReference>
<dbReference type="GO" id="GO:0031258">
    <property type="term" value="C:lamellipodium membrane"/>
    <property type="evidence" value="ECO:0007669"/>
    <property type="project" value="UniProtKB-SubCell"/>
</dbReference>
<organism evidence="9">
    <name type="scientific">Pipa carvalhoi</name>
    <name type="common">Carvalho's Surinam toad</name>
    <dbReference type="NCBI Taxonomy" id="191480"/>
    <lineage>
        <taxon>Eukaryota</taxon>
        <taxon>Metazoa</taxon>
        <taxon>Chordata</taxon>
        <taxon>Craniata</taxon>
        <taxon>Vertebrata</taxon>
        <taxon>Euteleostomi</taxon>
        <taxon>Amphibia</taxon>
        <taxon>Batrachia</taxon>
        <taxon>Anura</taxon>
        <taxon>Pipoidea</taxon>
        <taxon>Pipidae</taxon>
        <taxon>Pipinae</taxon>
        <taxon>Pipa</taxon>
    </lineage>
</organism>
<keyword evidence="3" id="KW-1133">Transmembrane helix</keyword>
<keyword evidence="1" id="KW-1003">Cell membrane</keyword>
<comment type="similarity">
    <text evidence="7">Belongs to the HEM-1/HEM-2 family.</text>
</comment>
<dbReference type="GO" id="GO:0016477">
    <property type="term" value="P:cell migration"/>
    <property type="evidence" value="ECO:0007669"/>
    <property type="project" value="TreeGrafter"/>
</dbReference>
<sequence>YSRAFEKMFRQCLELPSQSRYSISFPICTHFMSCTHELCPEERHHIGDRSLSLCNMFLDEMAKQARNLITDICTEQCTLSDQLLPKHCISPEEEYKIACLLMVFVAVSLPTLASNVMSQYSPAIEGHCNNIHCLAKAINQIAAALFTIHKGSIEDRLKFLALASSSLLTTTRNRSVYLLDMIVQESPFLTMDLLESCFPYVLLRNAYHAVYKQSVTSSA</sequence>
<evidence type="ECO:0000313" key="9">
    <source>
        <dbReference type="EMBL" id="AEQ17121.1"/>
    </source>
</evidence>
<evidence type="ECO:0000256" key="5">
    <source>
        <dbReference type="ARBA" id="ARBA00023273"/>
    </source>
</evidence>
<name>G5E2G5_9PIPI</name>
<keyword evidence="5" id="KW-0966">Cell projection</keyword>
<dbReference type="Pfam" id="PF09735">
    <property type="entry name" value="Nckap1"/>
    <property type="match status" value="2"/>
</dbReference>
<dbReference type="EMBL" id="JP287579">
    <property type="protein sequence ID" value="AEQ17121.1"/>
    <property type="molecule type" value="mRNA"/>
</dbReference>
<evidence type="ECO:0000256" key="8">
    <source>
        <dbReference type="ARBA" id="ARBA00039689"/>
    </source>
</evidence>
<reference evidence="9" key="1">
    <citation type="submission" date="2011-09" db="EMBL/GenBank/DDBJ databases">
        <title>The odds of duplicate gene persistence after polyploidization.</title>
        <authorList>
            <person name="Chain F.J.J."/>
            <person name="Evans B.J."/>
            <person name="Dushoff J."/>
        </authorList>
    </citation>
    <scope>NUCLEOTIDE SEQUENCE</scope>
    <source>
        <tissue evidence="9">Liver</tissue>
    </source>
</reference>
<comment type="subcellular location">
    <subcellularLocation>
        <location evidence="6">Cell projection</location>
        <location evidence="6">Lamellipodium membrane</location>
        <topology evidence="6">Single-pass membrane protein</topology>
        <orientation evidence="6">Cytoplasmic side</orientation>
    </subcellularLocation>
</comment>
<evidence type="ECO:0000256" key="1">
    <source>
        <dbReference type="ARBA" id="ARBA00022475"/>
    </source>
</evidence>
<dbReference type="GO" id="GO:0030866">
    <property type="term" value="P:cortical actin cytoskeleton organization"/>
    <property type="evidence" value="ECO:0007669"/>
    <property type="project" value="TreeGrafter"/>
</dbReference>
<dbReference type="PANTHER" id="PTHR12093">
    <property type="entry name" value="NCK-ASSOCIATED PROTEIN 1"/>
    <property type="match status" value="1"/>
</dbReference>
<dbReference type="GO" id="GO:0048812">
    <property type="term" value="P:neuron projection morphogenesis"/>
    <property type="evidence" value="ECO:0007669"/>
    <property type="project" value="TreeGrafter"/>
</dbReference>
<dbReference type="PANTHER" id="PTHR12093:SF11">
    <property type="entry name" value="NCK-ASSOCIATED PROTEIN 1"/>
    <property type="match status" value="1"/>
</dbReference>
<protein>
    <recommendedName>
        <fullName evidence="8">Nck-associated protein 1</fullName>
    </recommendedName>
</protein>
<proteinExistence type="evidence at transcript level"/>
<accession>G5E2G5</accession>
<evidence type="ECO:0000256" key="4">
    <source>
        <dbReference type="ARBA" id="ARBA00023136"/>
    </source>
</evidence>
<dbReference type="GO" id="GO:0030031">
    <property type="term" value="P:cell projection assembly"/>
    <property type="evidence" value="ECO:0007669"/>
    <property type="project" value="TreeGrafter"/>
</dbReference>
<keyword evidence="4" id="KW-0472">Membrane</keyword>
<keyword evidence="2" id="KW-0812">Transmembrane</keyword>
<evidence type="ECO:0000256" key="6">
    <source>
        <dbReference type="ARBA" id="ARBA00037839"/>
    </source>
</evidence>
<feature type="non-terminal residue" evidence="9">
    <location>
        <position position="1"/>
    </location>
</feature>
<evidence type="ECO:0000256" key="2">
    <source>
        <dbReference type="ARBA" id="ARBA00022692"/>
    </source>
</evidence>
<evidence type="ECO:0000256" key="3">
    <source>
        <dbReference type="ARBA" id="ARBA00022989"/>
    </source>
</evidence>